<dbReference type="Gramene" id="Vigun06g040800.1.v1.2">
    <property type="protein sequence ID" value="Vigun06g040800.1.v1.2.CDS.1"/>
    <property type="gene ID" value="Vigun06g040800.v1.2"/>
</dbReference>
<evidence type="ECO:0000313" key="3">
    <source>
        <dbReference type="EMBL" id="QCD79615.1"/>
    </source>
</evidence>
<keyword evidence="2" id="KW-0472">Membrane</keyword>
<keyword evidence="4" id="KW-1185">Reference proteome</keyword>
<dbReference type="OrthoDB" id="1939306at2759"/>
<dbReference type="EMBL" id="CP039345">
    <property type="protein sequence ID" value="QCD79615.1"/>
    <property type="molecule type" value="Genomic_DNA"/>
</dbReference>
<sequence length="189" mass="22159">MDIANGVVSKMEALERDNASKKDEIQSLKMEIESLRREAEELESEMNAAEEAGSEAVVLSSVLEDRERMLRFLERETKTLKQMNAEGEMKVRDLERRIGVLEVRESEERCKRVRMEEEMREKVCEKEKQIERLKQRIIYLEEAKGVEMEQNSEIEDEEEKKGLGFMWPLVAAGGAAVVAVFYFYFRKRR</sequence>
<dbReference type="Gramene" id="Vigun06g040800.4.v1.2">
    <property type="protein sequence ID" value="Vigun06g040800.4.v1.2.CDS.1"/>
    <property type="gene ID" value="Vigun06g040800.v1.2"/>
</dbReference>
<accession>A0A4D6KSU5</accession>
<evidence type="ECO:0000256" key="1">
    <source>
        <dbReference type="SAM" id="MobiDB-lite"/>
    </source>
</evidence>
<feature type="region of interest" description="Disordered" evidence="1">
    <location>
        <begin position="1"/>
        <end position="22"/>
    </location>
</feature>
<keyword evidence="2" id="KW-1133">Transmembrane helix</keyword>
<evidence type="ECO:0000313" key="4">
    <source>
        <dbReference type="Proteomes" id="UP000501690"/>
    </source>
</evidence>
<reference evidence="3 4" key="1">
    <citation type="submission" date="2019-04" db="EMBL/GenBank/DDBJ databases">
        <title>An improved genome assembly and genetic linkage map for asparagus bean, Vigna unguiculata ssp. sesquipedialis.</title>
        <authorList>
            <person name="Xia Q."/>
            <person name="Zhang R."/>
            <person name="Dong Y."/>
        </authorList>
    </citation>
    <scope>NUCLEOTIDE SEQUENCE [LARGE SCALE GENOMIC DNA]</scope>
    <source>
        <tissue evidence="3">Leaf</tissue>
    </source>
</reference>
<name>A0A4D6KSU5_VIGUN</name>
<dbReference type="Proteomes" id="UP000501690">
    <property type="component" value="Linkage Group LG1"/>
</dbReference>
<organism evidence="3 4">
    <name type="scientific">Vigna unguiculata</name>
    <name type="common">Cowpea</name>
    <dbReference type="NCBI Taxonomy" id="3917"/>
    <lineage>
        <taxon>Eukaryota</taxon>
        <taxon>Viridiplantae</taxon>
        <taxon>Streptophyta</taxon>
        <taxon>Embryophyta</taxon>
        <taxon>Tracheophyta</taxon>
        <taxon>Spermatophyta</taxon>
        <taxon>Magnoliopsida</taxon>
        <taxon>eudicotyledons</taxon>
        <taxon>Gunneridae</taxon>
        <taxon>Pentapetalae</taxon>
        <taxon>rosids</taxon>
        <taxon>fabids</taxon>
        <taxon>Fabales</taxon>
        <taxon>Fabaceae</taxon>
        <taxon>Papilionoideae</taxon>
        <taxon>50 kb inversion clade</taxon>
        <taxon>NPAAA clade</taxon>
        <taxon>indigoferoid/millettioid clade</taxon>
        <taxon>Phaseoleae</taxon>
        <taxon>Vigna</taxon>
    </lineage>
</organism>
<evidence type="ECO:0000256" key="2">
    <source>
        <dbReference type="SAM" id="Phobius"/>
    </source>
</evidence>
<proteinExistence type="predicted"/>
<keyword evidence="2" id="KW-0812">Transmembrane</keyword>
<feature type="compositionally biased region" description="Basic and acidic residues" evidence="1">
    <location>
        <begin position="12"/>
        <end position="22"/>
    </location>
</feature>
<dbReference type="AlphaFoldDB" id="A0A4D6KSU5"/>
<gene>
    <name evidence="3" type="ORF">DEO72_LG1g3260</name>
</gene>
<protein>
    <submittedName>
        <fullName evidence="3">Uncharacterized protein</fullName>
    </submittedName>
</protein>
<feature type="transmembrane region" description="Helical" evidence="2">
    <location>
        <begin position="165"/>
        <end position="185"/>
    </location>
</feature>